<reference evidence="9 10" key="1">
    <citation type="submission" date="2022-05" db="EMBL/GenBank/DDBJ databases">
        <authorList>
            <consortium name="Genoscope - CEA"/>
            <person name="William W."/>
        </authorList>
    </citation>
    <scope>NUCLEOTIDE SEQUENCE [LARGE SCALE GENOMIC DNA]</scope>
</reference>
<dbReference type="EMBL" id="CALNXK010000113">
    <property type="protein sequence ID" value="CAH3159162.1"/>
    <property type="molecule type" value="Genomic_DNA"/>
</dbReference>
<keyword evidence="7" id="KW-0539">Nucleus</keyword>
<protein>
    <recommendedName>
        <fullName evidence="8">DDE Tnp4 domain-containing protein</fullName>
    </recommendedName>
</protein>
<evidence type="ECO:0000313" key="9">
    <source>
        <dbReference type="EMBL" id="CAH3159162.1"/>
    </source>
</evidence>
<proteinExistence type="inferred from homology"/>
<evidence type="ECO:0000256" key="2">
    <source>
        <dbReference type="ARBA" id="ARBA00004123"/>
    </source>
</evidence>
<keyword evidence="5" id="KW-0479">Metal-binding</keyword>
<dbReference type="InterPro" id="IPR027806">
    <property type="entry name" value="HARBI1_dom"/>
</dbReference>
<gene>
    <name evidence="9" type="ORF">PLOB_00003499</name>
</gene>
<dbReference type="Proteomes" id="UP001159405">
    <property type="component" value="Unassembled WGS sequence"/>
</dbReference>
<evidence type="ECO:0000256" key="1">
    <source>
        <dbReference type="ARBA" id="ARBA00001968"/>
    </source>
</evidence>
<evidence type="ECO:0000256" key="5">
    <source>
        <dbReference type="ARBA" id="ARBA00022723"/>
    </source>
</evidence>
<dbReference type="Pfam" id="PF13359">
    <property type="entry name" value="DDE_Tnp_4"/>
    <property type="match status" value="1"/>
</dbReference>
<comment type="subcellular location">
    <subcellularLocation>
        <location evidence="2">Nucleus</location>
    </subcellularLocation>
</comment>
<dbReference type="PANTHER" id="PTHR22930">
    <property type="match status" value="1"/>
</dbReference>
<keyword evidence="10" id="KW-1185">Reference proteome</keyword>
<keyword evidence="6" id="KW-0378">Hydrolase</keyword>
<evidence type="ECO:0000256" key="6">
    <source>
        <dbReference type="ARBA" id="ARBA00022801"/>
    </source>
</evidence>
<evidence type="ECO:0000256" key="3">
    <source>
        <dbReference type="ARBA" id="ARBA00006958"/>
    </source>
</evidence>
<evidence type="ECO:0000259" key="8">
    <source>
        <dbReference type="Pfam" id="PF13359"/>
    </source>
</evidence>
<sequence>MGVIYQLSAPPGGLESCKEYHNFKNLFSVVLMGMVDSKYRFVWASCGYPGNSHDSVIFQSTDLWNQIKNQEYLPKIGKKVGSLLVPPLILGDAALPLQPWLMKPCTNANPTLQQGYYNYRLSRARMVTEGAFGQLKGRWRVLLRRCECSQENTKKAALPCVVLHNICLEKGDTITREMDLAIDPKTGNRRDRATIRELLQMRACDKIPDTDTRARLIREGLIEKLWLEKQVGRVS</sequence>
<comment type="caution">
    <text evidence="9">The sequence shown here is derived from an EMBL/GenBank/DDBJ whole genome shotgun (WGS) entry which is preliminary data.</text>
</comment>
<evidence type="ECO:0000256" key="7">
    <source>
        <dbReference type="ARBA" id="ARBA00023242"/>
    </source>
</evidence>
<keyword evidence="4" id="KW-0540">Nuclease</keyword>
<evidence type="ECO:0000313" key="10">
    <source>
        <dbReference type="Proteomes" id="UP001159405"/>
    </source>
</evidence>
<comment type="similarity">
    <text evidence="3">Belongs to the HARBI1 family.</text>
</comment>
<dbReference type="PANTHER" id="PTHR22930:SF85">
    <property type="entry name" value="GH03217P-RELATED"/>
    <property type="match status" value="1"/>
</dbReference>
<feature type="domain" description="DDE Tnp4" evidence="8">
    <location>
        <begin position="6"/>
        <end position="165"/>
    </location>
</feature>
<name>A0ABN8Q7Z2_9CNID</name>
<evidence type="ECO:0000256" key="4">
    <source>
        <dbReference type="ARBA" id="ARBA00022722"/>
    </source>
</evidence>
<accession>A0ABN8Q7Z2</accession>
<dbReference type="InterPro" id="IPR045249">
    <property type="entry name" value="HARBI1-like"/>
</dbReference>
<comment type="cofactor">
    <cofactor evidence="1">
        <name>a divalent metal cation</name>
        <dbReference type="ChEBI" id="CHEBI:60240"/>
    </cofactor>
</comment>
<organism evidence="9 10">
    <name type="scientific">Porites lobata</name>
    <dbReference type="NCBI Taxonomy" id="104759"/>
    <lineage>
        <taxon>Eukaryota</taxon>
        <taxon>Metazoa</taxon>
        <taxon>Cnidaria</taxon>
        <taxon>Anthozoa</taxon>
        <taxon>Hexacorallia</taxon>
        <taxon>Scleractinia</taxon>
        <taxon>Fungiina</taxon>
        <taxon>Poritidae</taxon>
        <taxon>Porites</taxon>
    </lineage>
</organism>